<evidence type="ECO:0000259" key="1">
    <source>
        <dbReference type="Pfam" id="PF10536"/>
    </source>
</evidence>
<sequence length="115" mass="13754">MSTPSRWVRAGCDAHELPLRPNVAFSIVERWCPEMHSFHMSWDEVTITLQDVAYHIGLRTHGHPVDEAMRDFQMWYQHPTWGWVVELLGDRPSYNPKAWKESFSLKMTWLRQRMQ</sequence>
<evidence type="ECO:0000313" key="3">
    <source>
        <dbReference type="Proteomes" id="UP001341840"/>
    </source>
</evidence>
<name>A0ABU6WG45_9FABA</name>
<organism evidence="2 3">
    <name type="scientific">Stylosanthes scabra</name>
    <dbReference type="NCBI Taxonomy" id="79078"/>
    <lineage>
        <taxon>Eukaryota</taxon>
        <taxon>Viridiplantae</taxon>
        <taxon>Streptophyta</taxon>
        <taxon>Embryophyta</taxon>
        <taxon>Tracheophyta</taxon>
        <taxon>Spermatophyta</taxon>
        <taxon>Magnoliopsida</taxon>
        <taxon>eudicotyledons</taxon>
        <taxon>Gunneridae</taxon>
        <taxon>Pentapetalae</taxon>
        <taxon>rosids</taxon>
        <taxon>fabids</taxon>
        <taxon>Fabales</taxon>
        <taxon>Fabaceae</taxon>
        <taxon>Papilionoideae</taxon>
        <taxon>50 kb inversion clade</taxon>
        <taxon>dalbergioids sensu lato</taxon>
        <taxon>Dalbergieae</taxon>
        <taxon>Pterocarpus clade</taxon>
        <taxon>Stylosanthes</taxon>
    </lineage>
</organism>
<dbReference type="EMBL" id="JASCZI010181613">
    <property type="protein sequence ID" value="MED6184891.1"/>
    <property type="molecule type" value="Genomic_DNA"/>
</dbReference>
<gene>
    <name evidence="2" type="ORF">PIB30_051820</name>
</gene>
<dbReference type="PANTHER" id="PTHR46033:SF8">
    <property type="entry name" value="PROTEIN MAINTENANCE OF MERISTEMS-LIKE"/>
    <property type="match status" value="1"/>
</dbReference>
<dbReference type="Proteomes" id="UP001341840">
    <property type="component" value="Unassembled WGS sequence"/>
</dbReference>
<dbReference type="PANTHER" id="PTHR46033">
    <property type="entry name" value="PROTEIN MAIN-LIKE 2"/>
    <property type="match status" value="1"/>
</dbReference>
<protein>
    <recommendedName>
        <fullName evidence="1">Aminotransferase-like plant mobile domain-containing protein</fullName>
    </recommendedName>
</protein>
<evidence type="ECO:0000313" key="2">
    <source>
        <dbReference type="EMBL" id="MED6184891.1"/>
    </source>
</evidence>
<comment type="caution">
    <text evidence="2">The sequence shown here is derived from an EMBL/GenBank/DDBJ whole genome shotgun (WGS) entry which is preliminary data.</text>
</comment>
<reference evidence="2 3" key="1">
    <citation type="journal article" date="2023" name="Plants (Basel)">
        <title>Bridging the Gap: Combining Genomics and Transcriptomics Approaches to Understand Stylosanthes scabra, an Orphan Legume from the Brazilian Caatinga.</title>
        <authorList>
            <person name="Ferreira-Neto J.R.C."/>
            <person name="da Silva M.D."/>
            <person name="Binneck E."/>
            <person name="de Melo N.F."/>
            <person name="da Silva R.H."/>
            <person name="de Melo A.L.T.M."/>
            <person name="Pandolfi V."/>
            <person name="Bustamante F.O."/>
            <person name="Brasileiro-Vidal A.C."/>
            <person name="Benko-Iseppon A.M."/>
        </authorList>
    </citation>
    <scope>NUCLEOTIDE SEQUENCE [LARGE SCALE GENOMIC DNA]</scope>
    <source>
        <tissue evidence="2">Leaves</tissue>
    </source>
</reference>
<feature type="domain" description="Aminotransferase-like plant mobile" evidence="1">
    <location>
        <begin position="22"/>
        <end position="114"/>
    </location>
</feature>
<dbReference type="InterPro" id="IPR044824">
    <property type="entry name" value="MAIN-like"/>
</dbReference>
<keyword evidence="3" id="KW-1185">Reference proteome</keyword>
<dbReference type="InterPro" id="IPR019557">
    <property type="entry name" value="AminoTfrase-like_pln_mobile"/>
</dbReference>
<dbReference type="Pfam" id="PF10536">
    <property type="entry name" value="PMD"/>
    <property type="match status" value="1"/>
</dbReference>
<proteinExistence type="predicted"/>
<accession>A0ABU6WG45</accession>